<comment type="caution">
    <text evidence="4">The sequence shown here is derived from an EMBL/GenBank/DDBJ whole genome shotgun (WGS) entry which is preliminary data.</text>
</comment>
<dbReference type="InterPro" id="IPR041698">
    <property type="entry name" value="Methyltransf_25"/>
</dbReference>
<evidence type="ECO:0000256" key="1">
    <source>
        <dbReference type="ARBA" id="ARBA00022603"/>
    </source>
</evidence>
<dbReference type="GO" id="GO:0102208">
    <property type="term" value="F:2-polyprenyl-6-hydroxyphenol methylase activity"/>
    <property type="evidence" value="ECO:0007669"/>
    <property type="project" value="UniProtKB-EC"/>
</dbReference>
<reference evidence="5" key="1">
    <citation type="journal article" date="2019" name="Int. J. Syst. Evol. Microbiol.">
        <title>The Global Catalogue of Microorganisms (GCM) 10K type strain sequencing project: providing services to taxonomists for standard genome sequencing and annotation.</title>
        <authorList>
            <consortium name="The Broad Institute Genomics Platform"/>
            <consortium name="The Broad Institute Genome Sequencing Center for Infectious Disease"/>
            <person name="Wu L."/>
            <person name="Ma J."/>
        </authorList>
    </citation>
    <scope>NUCLEOTIDE SEQUENCE [LARGE SCALE GENOMIC DNA]</scope>
    <source>
        <strain evidence="5">CECT 8288</strain>
    </source>
</reference>
<dbReference type="InterPro" id="IPR051052">
    <property type="entry name" value="Diverse_substrate_MTase"/>
</dbReference>
<sequence>MNKPEHLSKAIGDQFSDKSVVENYGYRPEYTPDVIQFLSNSLQLENMSVLDVGTGTGEIAIPLAQLGHCVTGVDPSVEMIKAATAKNADVDFKQSYIESFESPQAFDLIVAANSIHWTDWDRAFPALRAVAKPNARFAIITGGDIAIEGLQDEILALVKAFSTTKTFKPYNVVTMLTKGGYIEAPLTTEMPVSLVEQNIDHYISSFHARNGFSLDRMVPEQAEAFDTKLRRLLIKHGFNETVKGTVSYKVTLAELAH</sequence>
<protein>
    <submittedName>
        <fullName evidence="4">Class I SAM-dependent methyltransferase</fullName>
        <ecNumber evidence="4">2.1.1.222</ecNumber>
        <ecNumber evidence="4">2.1.1.64</ecNumber>
    </submittedName>
</protein>
<keyword evidence="1 4" id="KW-0489">Methyltransferase</keyword>
<proteinExistence type="predicted"/>
<feature type="domain" description="Methyltransferase" evidence="3">
    <location>
        <begin position="49"/>
        <end position="134"/>
    </location>
</feature>
<dbReference type="InterPro" id="IPR029063">
    <property type="entry name" value="SAM-dependent_MTases_sf"/>
</dbReference>
<dbReference type="EC" id="2.1.1.64" evidence="4"/>
<dbReference type="Gene3D" id="3.40.50.150">
    <property type="entry name" value="Vaccinia Virus protein VP39"/>
    <property type="match status" value="1"/>
</dbReference>
<keyword evidence="2 4" id="KW-0808">Transferase</keyword>
<dbReference type="Pfam" id="PF13649">
    <property type="entry name" value="Methyltransf_25"/>
    <property type="match status" value="1"/>
</dbReference>
<name>A0ABV7WT31_9GAMM</name>
<dbReference type="GO" id="GO:0032259">
    <property type="term" value="P:methylation"/>
    <property type="evidence" value="ECO:0007669"/>
    <property type="project" value="UniProtKB-KW"/>
</dbReference>
<dbReference type="Proteomes" id="UP001595710">
    <property type="component" value="Unassembled WGS sequence"/>
</dbReference>
<keyword evidence="5" id="KW-1185">Reference proteome</keyword>
<dbReference type="RefSeq" id="WP_290282082.1">
    <property type="nucleotide sequence ID" value="NZ_JAUFQI010000001.1"/>
</dbReference>
<dbReference type="GO" id="GO:0061542">
    <property type="term" value="F:3-demethylubiquinol 3-O-methyltransferase activity"/>
    <property type="evidence" value="ECO:0007669"/>
    <property type="project" value="UniProtKB-EC"/>
</dbReference>
<dbReference type="CDD" id="cd02440">
    <property type="entry name" value="AdoMet_MTases"/>
    <property type="match status" value="1"/>
</dbReference>
<dbReference type="EC" id="2.1.1.222" evidence="4"/>
<dbReference type="EMBL" id="JBHRYN010000013">
    <property type="protein sequence ID" value="MFC3702461.1"/>
    <property type="molecule type" value="Genomic_DNA"/>
</dbReference>
<organism evidence="4 5">
    <name type="scientific">Reinekea marina</name>
    <dbReference type="NCBI Taxonomy" id="1310421"/>
    <lineage>
        <taxon>Bacteria</taxon>
        <taxon>Pseudomonadati</taxon>
        <taxon>Pseudomonadota</taxon>
        <taxon>Gammaproteobacteria</taxon>
        <taxon>Oceanospirillales</taxon>
        <taxon>Saccharospirillaceae</taxon>
        <taxon>Reinekea</taxon>
    </lineage>
</organism>
<evidence type="ECO:0000259" key="3">
    <source>
        <dbReference type="Pfam" id="PF13649"/>
    </source>
</evidence>
<dbReference type="PANTHER" id="PTHR44942">
    <property type="entry name" value="METHYLTRANSF_11 DOMAIN-CONTAINING PROTEIN"/>
    <property type="match status" value="1"/>
</dbReference>
<evidence type="ECO:0000256" key="2">
    <source>
        <dbReference type="ARBA" id="ARBA00022679"/>
    </source>
</evidence>
<evidence type="ECO:0000313" key="4">
    <source>
        <dbReference type="EMBL" id="MFC3702461.1"/>
    </source>
</evidence>
<accession>A0ABV7WT31</accession>
<dbReference type="PANTHER" id="PTHR44942:SF4">
    <property type="entry name" value="METHYLTRANSFERASE TYPE 11 DOMAIN-CONTAINING PROTEIN"/>
    <property type="match status" value="1"/>
</dbReference>
<evidence type="ECO:0000313" key="5">
    <source>
        <dbReference type="Proteomes" id="UP001595710"/>
    </source>
</evidence>
<gene>
    <name evidence="4" type="ORF">ACFOND_12495</name>
</gene>
<dbReference type="SUPFAM" id="SSF53335">
    <property type="entry name" value="S-adenosyl-L-methionine-dependent methyltransferases"/>
    <property type="match status" value="1"/>
</dbReference>